<evidence type="ECO:0000259" key="1">
    <source>
        <dbReference type="Pfam" id="PF07195"/>
    </source>
</evidence>
<feature type="domain" description="Flagellar hook-associated protein 2 C-terminal" evidence="1">
    <location>
        <begin position="234"/>
        <end position="299"/>
    </location>
</feature>
<name>A0ABT2U7V3_9BACL</name>
<dbReference type="InterPro" id="IPR010809">
    <property type="entry name" value="FliD_C"/>
</dbReference>
<dbReference type="InterPro" id="IPR040026">
    <property type="entry name" value="FliD"/>
</dbReference>
<dbReference type="EMBL" id="JAOQIO010000005">
    <property type="protein sequence ID" value="MCU6790708.1"/>
    <property type="molecule type" value="Genomic_DNA"/>
</dbReference>
<evidence type="ECO:0000313" key="3">
    <source>
        <dbReference type="Proteomes" id="UP001652445"/>
    </source>
</evidence>
<reference evidence="2 3" key="1">
    <citation type="submission" date="2022-09" db="EMBL/GenBank/DDBJ databases">
        <authorList>
            <person name="Han X.L."/>
            <person name="Wang Q."/>
            <person name="Lu T."/>
        </authorList>
    </citation>
    <scope>NUCLEOTIDE SEQUENCE [LARGE SCALE GENOMIC DNA]</scope>
    <source>
        <strain evidence="2 3">WQ 127069</strain>
    </source>
</reference>
<organism evidence="2 3">
    <name type="scientific">Paenibacillus baimaensis</name>
    <dbReference type="NCBI Taxonomy" id="2982185"/>
    <lineage>
        <taxon>Bacteria</taxon>
        <taxon>Bacillati</taxon>
        <taxon>Bacillota</taxon>
        <taxon>Bacilli</taxon>
        <taxon>Bacillales</taxon>
        <taxon>Paenibacillaceae</taxon>
        <taxon>Paenibacillus</taxon>
    </lineage>
</organism>
<accession>A0ABT2U7V3</accession>
<dbReference type="RefSeq" id="WP_262682213.1">
    <property type="nucleotide sequence ID" value="NZ_JAOQIO010000005.1"/>
</dbReference>
<dbReference type="Pfam" id="PF07195">
    <property type="entry name" value="FliD_C"/>
    <property type="match status" value="1"/>
</dbReference>
<gene>
    <name evidence="2" type="ORF">OB236_01090</name>
</gene>
<dbReference type="PANTHER" id="PTHR30288:SF0">
    <property type="entry name" value="FLAGELLAR HOOK-ASSOCIATED PROTEIN 2"/>
    <property type="match status" value="1"/>
</dbReference>
<sequence>MISKISEVNRIYRTNDIWREEDHAWQEGGWQYRPLVSSKASAEVVFQRYAFGQHARATAMAVAGLLTSAEQLKQAGEAMLGSDSSLDHRTVEVSHPSVLTAVVQKGAQIGSYIIQSDQIAKAQLNDGIVLQRTSPTLMTAGSNQMKLVTENQTTSFSIYILSTDTNQQALQKIRSAINSTKSDLQASIAWDDLKDTVQLKINSLHTGAAHAFSIMDIYGNASTISGIANVTQQAEDAVYRINSDTPVVSASNQIVWDQGNVSITLLAASEEPVQINIYPDLIGIKRQVQALVDRYNSLHLLLTQSGGLLTSEASESVMGKLTSLPLEMIGIQLNADGSLKVDLSVLEQQAISRFDLLEFSLRGFGGLAAALNVAAKTLLDPPSFELLDQGQALFQSFNNYQLNQRDGTPVNTYLPLPLSGILMNDYI</sequence>
<protein>
    <recommendedName>
        <fullName evidence="1">Flagellar hook-associated protein 2 C-terminal domain-containing protein</fullName>
    </recommendedName>
</protein>
<evidence type="ECO:0000313" key="2">
    <source>
        <dbReference type="EMBL" id="MCU6790708.1"/>
    </source>
</evidence>
<comment type="caution">
    <text evidence="2">The sequence shown here is derived from an EMBL/GenBank/DDBJ whole genome shotgun (WGS) entry which is preliminary data.</text>
</comment>
<dbReference type="Proteomes" id="UP001652445">
    <property type="component" value="Unassembled WGS sequence"/>
</dbReference>
<keyword evidence="3" id="KW-1185">Reference proteome</keyword>
<proteinExistence type="predicted"/>
<dbReference type="PANTHER" id="PTHR30288">
    <property type="entry name" value="FLAGELLAR CAP/ASSEMBLY PROTEIN FLID"/>
    <property type="match status" value="1"/>
</dbReference>